<reference evidence="10" key="1">
    <citation type="submission" date="2022-04" db="EMBL/GenBank/DDBJ databases">
        <title>Tomato heritable bacteria conferring resistance against bacterial wilt.</title>
        <authorList>
            <person name="Yin J."/>
        </authorList>
    </citation>
    <scope>NUCLEOTIDE SEQUENCE</scope>
    <source>
        <strain evidence="10">Cra20</strain>
    </source>
</reference>
<feature type="transmembrane region" description="Helical" evidence="8">
    <location>
        <begin position="41"/>
        <end position="61"/>
    </location>
</feature>
<feature type="signal peptide" evidence="9">
    <location>
        <begin position="1"/>
        <end position="25"/>
    </location>
</feature>
<evidence type="ECO:0000256" key="1">
    <source>
        <dbReference type="ARBA" id="ARBA00022448"/>
    </source>
</evidence>
<organism evidence="10">
    <name type="scientific">Sphingomonas psychrotolerans</name>
    <dbReference type="NCBI Taxonomy" id="1327635"/>
    <lineage>
        <taxon>Bacteria</taxon>
        <taxon>Pseudomonadati</taxon>
        <taxon>Pseudomonadota</taxon>
        <taxon>Alphaproteobacteria</taxon>
        <taxon>Sphingomonadales</taxon>
        <taxon>Sphingomonadaceae</taxon>
        <taxon>Sphingomonas</taxon>
    </lineage>
</organism>
<comment type="function">
    <text evidence="8">Probably functions as a manganese efflux pump.</text>
</comment>
<comment type="caution">
    <text evidence="8">Lacks conserved residue(s) required for the propagation of feature annotation.</text>
</comment>
<evidence type="ECO:0000256" key="8">
    <source>
        <dbReference type="HAMAP-Rule" id="MF_01521"/>
    </source>
</evidence>
<feature type="chain" id="PRO_5045213590" description="Putative manganese efflux pump MntP" evidence="9">
    <location>
        <begin position="26"/>
        <end position="192"/>
    </location>
</feature>
<comment type="subcellular location">
    <subcellularLocation>
        <location evidence="8">Cell membrane</location>
        <topology evidence="8">Multi-pass membrane protein</topology>
    </subcellularLocation>
</comment>
<comment type="caution">
    <text evidence="10">The sequence shown here is derived from an EMBL/GenBank/DDBJ whole genome shotgun (WGS) entry which is preliminary data.</text>
</comment>
<sequence>MNDASILPVFSLLALSLGLAMDAFAVSVAQGASTRPGTAGALRIGAAFGLAQGLMPLIGWALGTAFAGLIRNVDHWVAFVLLGLLGARMLREGLRGEDATPAPALLGWALLGAAVATSVDAAAAGITLPMIGAPVAIACGVIGLVTAGLCVAGVRVGAASGARLGKVAEVAGGTLLILIGAKILIQHLFFDG</sequence>
<feature type="transmembrane region" description="Helical" evidence="8">
    <location>
        <begin position="170"/>
        <end position="190"/>
    </location>
</feature>
<protein>
    <recommendedName>
        <fullName evidence="8">Putative manganese efflux pump MntP</fullName>
    </recommendedName>
</protein>
<evidence type="ECO:0000256" key="7">
    <source>
        <dbReference type="ARBA" id="ARBA00023211"/>
    </source>
</evidence>
<keyword evidence="2 8" id="KW-1003">Cell membrane</keyword>
<evidence type="ECO:0000256" key="9">
    <source>
        <dbReference type="SAM" id="SignalP"/>
    </source>
</evidence>
<evidence type="ECO:0000256" key="3">
    <source>
        <dbReference type="ARBA" id="ARBA00022692"/>
    </source>
</evidence>
<feature type="transmembrane region" description="Helical" evidence="8">
    <location>
        <begin position="135"/>
        <end position="158"/>
    </location>
</feature>
<keyword evidence="3 8" id="KW-0812">Transmembrane</keyword>
<dbReference type="HAMAP" id="MF_01521">
    <property type="entry name" value="MntP_pump"/>
    <property type="match status" value="1"/>
</dbReference>
<keyword evidence="6 8" id="KW-0472">Membrane</keyword>
<evidence type="ECO:0000313" key="10">
    <source>
        <dbReference type="EMBL" id="MDT8758582.1"/>
    </source>
</evidence>
<name>A0ABU3N475_9SPHN</name>
<evidence type="ECO:0000256" key="5">
    <source>
        <dbReference type="ARBA" id="ARBA00023065"/>
    </source>
</evidence>
<dbReference type="InterPro" id="IPR003810">
    <property type="entry name" value="Mntp/YtaF"/>
</dbReference>
<evidence type="ECO:0000256" key="2">
    <source>
        <dbReference type="ARBA" id="ARBA00022475"/>
    </source>
</evidence>
<feature type="transmembrane region" description="Helical" evidence="8">
    <location>
        <begin position="102"/>
        <end position="123"/>
    </location>
</feature>
<keyword evidence="1 8" id="KW-0813">Transport</keyword>
<dbReference type="PANTHER" id="PTHR35529">
    <property type="entry name" value="MANGANESE EFFLUX PUMP MNTP-RELATED"/>
    <property type="match status" value="1"/>
</dbReference>
<dbReference type="Pfam" id="PF02659">
    <property type="entry name" value="Mntp"/>
    <property type="match status" value="1"/>
</dbReference>
<dbReference type="InterPro" id="IPR022929">
    <property type="entry name" value="Put_MntP"/>
</dbReference>
<gene>
    <name evidence="8" type="primary">mntP</name>
    <name evidence="10" type="ORF">MZO42_07720</name>
</gene>
<evidence type="ECO:0000256" key="4">
    <source>
        <dbReference type="ARBA" id="ARBA00022989"/>
    </source>
</evidence>
<dbReference type="PANTHER" id="PTHR35529:SF1">
    <property type="entry name" value="MANGANESE EFFLUX PUMP MNTP-RELATED"/>
    <property type="match status" value="1"/>
</dbReference>
<proteinExistence type="inferred from homology"/>
<evidence type="ECO:0000256" key="6">
    <source>
        <dbReference type="ARBA" id="ARBA00023136"/>
    </source>
</evidence>
<keyword evidence="7 8" id="KW-0464">Manganese</keyword>
<accession>A0ABU3N475</accession>
<keyword evidence="9" id="KW-0732">Signal</keyword>
<dbReference type="EMBL" id="JALMLT010000002">
    <property type="protein sequence ID" value="MDT8758582.1"/>
    <property type="molecule type" value="Genomic_DNA"/>
</dbReference>
<comment type="similarity">
    <text evidence="8">Belongs to the MntP (TC 9.B.29) family.</text>
</comment>
<keyword evidence="5 8" id="KW-0406">Ion transport</keyword>
<keyword evidence="4 8" id="KW-1133">Transmembrane helix</keyword>